<dbReference type="RefSeq" id="WP_317546320.1">
    <property type="nucleotide sequence ID" value="NZ_JAWLKB010000067.1"/>
</dbReference>
<organism evidence="3 4">
    <name type="scientific">Rhodococcus globerulus</name>
    <dbReference type="NCBI Taxonomy" id="33008"/>
    <lineage>
        <taxon>Bacteria</taxon>
        <taxon>Bacillati</taxon>
        <taxon>Actinomycetota</taxon>
        <taxon>Actinomycetes</taxon>
        <taxon>Mycobacteriales</taxon>
        <taxon>Nocardiaceae</taxon>
        <taxon>Rhodococcus</taxon>
    </lineage>
</organism>
<feature type="region of interest" description="Disordered" evidence="2">
    <location>
        <begin position="1"/>
        <end position="22"/>
    </location>
</feature>
<evidence type="ECO:0000313" key="3">
    <source>
        <dbReference type="EMBL" id="MDV6271689.1"/>
    </source>
</evidence>
<gene>
    <name evidence="3" type="ORF">R3Q16_34430</name>
</gene>
<evidence type="ECO:0000313" key="4">
    <source>
        <dbReference type="Proteomes" id="UP001185927"/>
    </source>
</evidence>
<dbReference type="InterPro" id="IPR046229">
    <property type="entry name" value="TnpC-like"/>
</dbReference>
<dbReference type="EMBL" id="JAWLKB010000067">
    <property type="protein sequence ID" value="MDV6271689.1"/>
    <property type="molecule type" value="Genomic_DNA"/>
</dbReference>
<feature type="coiled-coil region" evidence="1">
    <location>
        <begin position="95"/>
        <end position="177"/>
    </location>
</feature>
<keyword evidence="4" id="KW-1185">Reference proteome</keyword>
<dbReference type="Proteomes" id="UP001185927">
    <property type="component" value="Unassembled WGS sequence"/>
</dbReference>
<evidence type="ECO:0000256" key="2">
    <source>
        <dbReference type="SAM" id="MobiDB-lite"/>
    </source>
</evidence>
<accession>A0ABU4C5Y3</accession>
<name>A0ABU4C5Y3_RHOGO</name>
<comment type="caution">
    <text evidence="3">The sequence shown here is derived from an EMBL/GenBank/DDBJ whole genome shotgun (WGS) entry which is preliminary data.</text>
</comment>
<evidence type="ECO:0000256" key="1">
    <source>
        <dbReference type="SAM" id="Coils"/>
    </source>
</evidence>
<reference evidence="3 4" key="1">
    <citation type="submission" date="2023-10" db="EMBL/GenBank/DDBJ databases">
        <title>Development of a sustainable strategy for remediation of hydrocarbon-contaminated territories based on the waste exchange concept.</title>
        <authorList>
            <person name="Krivoruchko A."/>
        </authorList>
    </citation>
    <scope>NUCLEOTIDE SEQUENCE [LARGE SCALE GENOMIC DNA]</scope>
    <source>
        <strain evidence="3 4">IEGM 1203</strain>
    </source>
</reference>
<dbReference type="Pfam" id="PF19776">
    <property type="entry name" value="DUF6262"/>
    <property type="match status" value="1"/>
</dbReference>
<keyword evidence="1" id="KW-0175">Coiled coil</keyword>
<proteinExistence type="predicted"/>
<sequence length="187" mass="21631">MTEKRTPADVLRESRRRDSNDKRTRVFRAVDQMKRDGTDITFAAVARTAKVSNWLVYADGVRDYITAAREHQAAEPARAKRSGRLATDASLRTDLELARQDNRALRQEIARLKTILRERLGEQLEAESSHSLRQRIDELTDANIRYQDENTRLTNQVAELVDQVRETEDELTGARTSLRRMIRDHSQ</sequence>
<protein>
    <submittedName>
        <fullName evidence="3">DUF6262 family protein</fullName>
    </submittedName>
</protein>